<feature type="signal peptide" evidence="1">
    <location>
        <begin position="1"/>
        <end position="26"/>
    </location>
</feature>
<protein>
    <submittedName>
        <fullName evidence="3">DUF3365 domain-containing protein</fullName>
    </submittedName>
</protein>
<dbReference type="InterPro" id="IPR021796">
    <property type="entry name" value="Tll0287-like_dom"/>
</dbReference>
<evidence type="ECO:0000259" key="2">
    <source>
        <dbReference type="Pfam" id="PF11845"/>
    </source>
</evidence>
<feature type="chain" id="PRO_5046002782" evidence="1">
    <location>
        <begin position="27"/>
        <end position="200"/>
    </location>
</feature>
<feature type="domain" description="Tll0287-like" evidence="2">
    <location>
        <begin position="35"/>
        <end position="196"/>
    </location>
</feature>
<comment type="caution">
    <text evidence="3">The sequence shown here is derived from an EMBL/GenBank/DDBJ whole genome shotgun (WGS) entry which is preliminary data.</text>
</comment>
<evidence type="ECO:0000313" key="3">
    <source>
        <dbReference type="EMBL" id="MEM5498978.1"/>
    </source>
</evidence>
<sequence>MTTLIRFIRTIILALPICFSAFTVNAGTVNAGVSAQESEVKEARLLIKEFSQTLKSTLSAAIEQGGLTNALDACHIEAPAISSRLAAQSDWKVERTSLKPRNALNSPDNWELANLQRFEQRKDAGEPVGNIDTYSTIQDKGQTVFRYMKAIPTGGLCLNCHGSSVAPSVKERIDALYPYDEALGFTVGDIRGAFTLQKVL</sequence>
<dbReference type="Pfam" id="PF11845">
    <property type="entry name" value="Tll0287-like"/>
    <property type="match status" value="1"/>
</dbReference>
<evidence type="ECO:0000313" key="4">
    <source>
        <dbReference type="Proteomes" id="UP001461163"/>
    </source>
</evidence>
<dbReference type="RefSeq" id="WP_342882313.1">
    <property type="nucleotide sequence ID" value="NZ_JBBMQS010000010.1"/>
</dbReference>
<keyword evidence="1" id="KW-0732">Signal</keyword>
<gene>
    <name evidence="3" type="ORF">WNY77_16320</name>
</gene>
<evidence type="ECO:0000256" key="1">
    <source>
        <dbReference type="SAM" id="SignalP"/>
    </source>
</evidence>
<dbReference type="EMBL" id="JBBMQS010000010">
    <property type="protein sequence ID" value="MEM5498978.1"/>
    <property type="molecule type" value="Genomic_DNA"/>
</dbReference>
<accession>A0ABU9SZR9</accession>
<proteinExistence type="predicted"/>
<name>A0ABU9SZR9_9ALTE</name>
<dbReference type="Proteomes" id="UP001461163">
    <property type="component" value="Unassembled WGS sequence"/>
</dbReference>
<reference evidence="3 4" key="1">
    <citation type="submission" date="2024-03" db="EMBL/GenBank/DDBJ databases">
        <title>Community enrichment and isolation of bacterial strains for fucoidan degradation.</title>
        <authorList>
            <person name="Sichert A."/>
        </authorList>
    </citation>
    <scope>NUCLEOTIDE SEQUENCE [LARGE SCALE GENOMIC DNA]</scope>
    <source>
        <strain evidence="3 4">AS12</strain>
    </source>
</reference>
<organism evidence="3 4">
    <name type="scientific">Paraglaciecola mesophila</name>
    <dbReference type="NCBI Taxonomy" id="197222"/>
    <lineage>
        <taxon>Bacteria</taxon>
        <taxon>Pseudomonadati</taxon>
        <taxon>Pseudomonadota</taxon>
        <taxon>Gammaproteobacteria</taxon>
        <taxon>Alteromonadales</taxon>
        <taxon>Alteromonadaceae</taxon>
        <taxon>Paraglaciecola</taxon>
    </lineage>
</organism>
<keyword evidence="4" id="KW-1185">Reference proteome</keyword>